<keyword evidence="1" id="KW-0732">Signal</keyword>
<evidence type="ECO:0000313" key="3">
    <source>
        <dbReference type="EMBL" id="TGE08078.1"/>
    </source>
</evidence>
<sequence>MKQLYKHLRVFFLSLLFGGAIANAAQAQTKNSPTIDGVVSYSSPTATEYGSKGENWVESGVLASGGTRWFLTFDDTYLYIGVEGVNSAVPAVLYFNTSTEAGLTSGVEGSSVKLPFEADVAIIVGSSAASSQVQVVDKQRGDLTWREASVPAPTSSDIVSKGNTREMRVAWKSFNTQMRPPTFEWLAYLRNTINNPAPVVNTSGTDYTYYYNVYTPSNAPTFERLSYTASATTNTLPGGTFFNYAVNAGKKEVKLTSDLTVGGRLYVRNTTVNTGSNTITLDQYATLDEEENDQVNRNNNGYILGKVAMQTTLDKDGVYSFGDIGLKLAVKALSPSQTYPGNTLITRLTGQTYTGSTGRTTISRFFFVSPSTTASSNLDVEISLHYAQEEKNSIPEGRLSFFRSTLPATITLSGAAFAEEGSDRTGSNAGSNTVVLGKVRGAKLQGLWTLAAQGVPLPVELTQFTAQAETNAVRLRWATASELNNKGFEVQRQMPAGTWQTLTFINGHGTSDRSSSYEYLDRTAGAGIQYYRLVQTDLDGKITYSAVVTVAVGTQAAGLFTLYPSPATTSLSLSGLQNGKHSVAIYNTQGQRVASHELSEAQTTVAIDHLPAGIYTLRVVGTGRASASARFVKE</sequence>
<dbReference type="OrthoDB" id="857844at2"/>
<dbReference type="RefSeq" id="WP_135433754.1">
    <property type="nucleotide sequence ID" value="NZ_SRLA01000002.1"/>
</dbReference>
<feature type="signal peptide" evidence="1">
    <location>
        <begin position="1"/>
        <end position="27"/>
    </location>
</feature>
<protein>
    <submittedName>
        <fullName evidence="3">T9SS type A sorting domain-containing protein</fullName>
    </submittedName>
</protein>
<gene>
    <name evidence="3" type="ORF">EU556_10095</name>
</gene>
<accession>A0A4Z0P7Z3</accession>
<feature type="domain" description="Secretion system C-terminal sorting" evidence="2">
    <location>
        <begin position="562"/>
        <end position="623"/>
    </location>
</feature>
<evidence type="ECO:0000313" key="4">
    <source>
        <dbReference type="Proteomes" id="UP000298337"/>
    </source>
</evidence>
<reference evidence="3 4" key="1">
    <citation type="submission" date="2019-04" db="EMBL/GenBank/DDBJ databases">
        <authorList>
            <person name="Feng G."/>
            <person name="Zhang J."/>
            <person name="Zhu H."/>
        </authorList>
    </citation>
    <scope>NUCLEOTIDE SEQUENCE [LARGE SCALE GENOMIC DNA]</scope>
    <source>
        <strain evidence="3 4">92R-1</strain>
    </source>
</reference>
<organism evidence="3 4">
    <name type="scientific">Hymenobacter fodinae</name>
    <dbReference type="NCBI Taxonomy" id="2510796"/>
    <lineage>
        <taxon>Bacteria</taxon>
        <taxon>Pseudomonadati</taxon>
        <taxon>Bacteroidota</taxon>
        <taxon>Cytophagia</taxon>
        <taxon>Cytophagales</taxon>
        <taxon>Hymenobacteraceae</taxon>
        <taxon>Hymenobacter</taxon>
    </lineage>
</organism>
<comment type="caution">
    <text evidence="3">The sequence shown here is derived from an EMBL/GenBank/DDBJ whole genome shotgun (WGS) entry which is preliminary data.</text>
</comment>
<dbReference type="Proteomes" id="UP000298337">
    <property type="component" value="Unassembled WGS sequence"/>
</dbReference>
<dbReference type="InterPro" id="IPR026444">
    <property type="entry name" value="Secre_tail"/>
</dbReference>
<dbReference type="EMBL" id="SRLA01000002">
    <property type="protein sequence ID" value="TGE08078.1"/>
    <property type="molecule type" value="Genomic_DNA"/>
</dbReference>
<name>A0A4Z0P7Z3_9BACT</name>
<evidence type="ECO:0000259" key="2">
    <source>
        <dbReference type="Pfam" id="PF18962"/>
    </source>
</evidence>
<dbReference type="AlphaFoldDB" id="A0A4Z0P7Z3"/>
<keyword evidence="4" id="KW-1185">Reference proteome</keyword>
<feature type="chain" id="PRO_5021359730" evidence="1">
    <location>
        <begin position="28"/>
        <end position="634"/>
    </location>
</feature>
<proteinExistence type="predicted"/>
<dbReference type="Pfam" id="PF18962">
    <property type="entry name" value="Por_Secre_tail"/>
    <property type="match status" value="1"/>
</dbReference>
<evidence type="ECO:0000256" key="1">
    <source>
        <dbReference type="SAM" id="SignalP"/>
    </source>
</evidence>